<dbReference type="PROSITE" id="PS00028">
    <property type="entry name" value="ZINC_FINGER_C2H2_1"/>
    <property type="match status" value="1"/>
</dbReference>
<evidence type="ECO:0000313" key="4">
    <source>
        <dbReference type="Proteomes" id="UP000024635"/>
    </source>
</evidence>
<dbReference type="PANTHER" id="PTHR33936">
    <property type="entry name" value="PROTEIN CBG17840"/>
    <property type="match status" value="1"/>
</dbReference>
<dbReference type="InterPro" id="IPR013087">
    <property type="entry name" value="Znf_C2H2_type"/>
</dbReference>
<keyword evidence="4" id="KW-1185">Reference proteome</keyword>
<dbReference type="OrthoDB" id="5864469at2759"/>
<feature type="region of interest" description="Disordered" evidence="1">
    <location>
        <begin position="352"/>
        <end position="394"/>
    </location>
</feature>
<protein>
    <recommendedName>
        <fullName evidence="2">C2H2-type domain-containing protein</fullName>
    </recommendedName>
</protein>
<sequence>MAAQQLEDIGAIEEVDVGGYELVSVKHEPTTVGTVSRRHPTAGIRSRCPYGCNKMIALRTIDYHRTNGCRPGQSKEESFGDTSKKRYYCCGVCFMEFVTRTSFHEHLSVEHDVHPEINELVFDNMVEFKRFVRWLELKGGAHFRHKSGSKRRQRGRGIFMACNRSGFVNSSNATGSDRDRVGPYRMGHTCTAYIHGTQHADGRVSIEMCGDHYGHDVRMRLPPIIKSIIAQRQMEGESNADIIDYLRQHFLPFAADNIYAQRACLVDNEELRTINITATKKWEVEGIPTTCEIWEEELLDLVGIVREGVPRVRELHEKTTEEIAIEQNWPKPQVFTAKVRMKNGEFVPAEAVSDAERGVRDDQYHEDSACASPENVEGYESTEASFQNNGPPAKKPMLSEVLRHREDSPEEYIDVDGVADVAHLPSSSSSARVPLYPVRRNFVPKGAPLSKEQVLQELFQEIGSLKYQIIESAKTASAISLHYLLLRLRALRPVAGQSPSSHGAPLEFREGRLTENLCHYEAEAADAGSYDVGFCFVTIFY</sequence>
<dbReference type="AlphaFoldDB" id="A0A016UD71"/>
<gene>
    <name evidence="3" type="primary">Acey_s0045.g1252</name>
    <name evidence="3" type="synonym">Acey-W04D2.4</name>
    <name evidence="3" type="ORF">Y032_0045g1252</name>
</gene>
<dbReference type="EMBL" id="JARK01001381">
    <property type="protein sequence ID" value="EYC13070.1"/>
    <property type="molecule type" value="Genomic_DNA"/>
</dbReference>
<feature type="compositionally biased region" description="Basic and acidic residues" evidence="1">
    <location>
        <begin position="354"/>
        <end position="368"/>
    </location>
</feature>
<evidence type="ECO:0000313" key="3">
    <source>
        <dbReference type="EMBL" id="EYC13070.1"/>
    </source>
</evidence>
<dbReference type="InterPro" id="IPR052797">
    <property type="entry name" value="RegFact_GeneExpr_CellDeath"/>
</dbReference>
<dbReference type="Proteomes" id="UP000024635">
    <property type="component" value="Unassembled WGS sequence"/>
</dbReference>
<dbReference type="PANTHER" id="PTHR33936:SF3">
    <property type="entry name" value="C2H2-TYPE DOMAIN-CONTAINING PROTEIN"/>
    <property type="match status" value="1"/>
</dbReference>
<accession>A0A016UD71</accession>
<evidence type="ECO:0000256" key="1">
    <source>
        <dbReference type="SAM" id="MobiDB-lite"/>
    </source>
</evidence>
<comment type="caution">
    <text evidence="3">The sequence shown here is derived from an EMBL/GenBank/DDBJ whole genome shotgun (WGS) entry which is preliminary data.</text>
</comment>
<organism evidence="3 4">
    <name type="scientific">Ancylostoma ceylanicum</name>
    <dbReference type="NCBI Taxonomy" id="53326"/>
    <lineage>
        <taxon>Eukaryota</taxon>
        <taxon>Metazoa</taxon>
        <taxon>Ecdysozoa</taxon>
        <taxon>Nematoda</taxon>
        <taxon>Chromadorea</taxon>
        <taxon>Rhabditida</taxon>
        <taxon>Rhabditina</taxon>
        <taxon>Rhabditomorpha</taxon>
        <taxon>Strongyloidea</taxon>
        <taxon>Ancylostomatidae</taxon>
        <taxon>Ancylostomatinae</taxon>
        <taxon>Ancylostoma</taxon>
    </lineage>
</organism>
<feature type="domain" description="C2H2-type" evidence="2">
    <location>
        <begin position="89"/>
        <end position="111"/>
    </location>
</feature>
<reference evidence="4" key="1">
    <citation type="journal article" date="2015" name="Nat. Genet.">
        <title>The genome and transcriptome of the zoonotic hookworm Ancylostoma ceylanicum identify infection-specific gene families.</title>
        <authorList>
            <person name="Schwarz E.M."/>
            <person name="Hu Y."/>
            <person name="Antoshechkin I."/>
            <person name="Miller M.M."/>
            <person name="Sternberg P.W."/>
            <person name="Aroian R.V."/>
        </authorList>
    </citation>
    <scope>NUCLEOTIDE SEQUENCE</scope>
    <source>
        <strain evidence="4">HY135</strain>
    </source>
</reference>
<proteinExistence type="predicted"/>
<name>A0A016UD71_9BILA</name>
<evidence type="ECO:0000259" key="2">
    <source>
        <dbReference type="PROSITE" id="PS00028"/>
    </source>
</evidence>